<keyword evidence="1" id="KW-0732">Signal</keyword>
<dbReference type="InterPro" id="IPR001478">
    <property type="entry name" value="PDZ"/>
</dbReference>
<feature type="signal peptide" evidence="1">
    <location>
        <begin position="1"/>
        <end position="33"/>
    </location>
</feature>
<evidence type="ECO:0000259" key="2">
    <source>
        <dbReference type="SMART" id="SM00228"/>
    </source>
</evidence>
<gene>
    <name evidence="3" type="ORF">Pan44_43680</name>
</gene>
<feature type="chain" id="PRO_5022062287" description="PDZ domain-containing protein" evidence="1">
    <location>
        <begin position="34"/>
        <end position="387"/>
    </location>
</feature>
<protein>
    <recommendedName>
        <fullName evidence="2">PDZ domain-containing protein</fullName>
    </recommendedName>
</protein>
<dbReference type="SUPFAM" id="SSF50156">
    <property type="entry name" value="PDZ domain-like"/>
    <property type="match status" value="1"/>
</dbReference>
<evidence type="ECO:0000256" key="1">
    <source>
        <dbReference type="SAM" id="SignalP"/>
    </source>
</evidence>
<reference evidence="3 4" key="1">
    <citation type="submission" date="2019-02" db="EMBL/GenBank/DDBJ databases">
        <title>Deep-cultivation of Planctomycetes and their phenomic and genomic characterization uncovers novel biology.</title>
        <authorList>
            <person name="Wiegand S."/>
            <person name="Jogler M."/>
            <person name="Boedeker C."/>
            <person name="Pinto D."/>
            <person name="Vollmers J."/>
            <person name="Rivas-Marin E."/>
            <person name="Kohn T."/>
            <person name="Peeters S.H."/>
            <person name="Heuer A."/>
            <person name="Rast P."/>
            <person name="Oberbeckmann S."/>
            <person name="Bunk B."/>
            <person name="Jeske O."/>
            <person name="Meyerdierks A."/>
            <person name="Storesund J.E."/>
            <person name="Kallscheuer N."/>
            <person name="Luecker S."/>
            <person name="Lage O.M."/>
            <person name="Pohl T."/>
            <person name="Merkel B.J."/>
            <person name="Hornburger P."/>
            <person name="Mueller R.-W."/>
            <person name="Bruemmer F."/>
            <person name="Labrenz M."/>
            <person name="Spormann A.M."/>
            <person name="Op den Camp H."/>
            <person name="Overmann J."/>
            <person name="Amann R."/>
            <person name="Jetten M.S.M."/>
            <person name="Mascher T."/>
            <person name="Medema M.H."/>
            <person name="Devos D.P."/>
            <person name="Kaster A.-K."/>
            <person name="Ovreas L."/>
            <person name="Rohde M."/>
            <person name="Galperin M.Y."/>
            <person name="Jogler C."/>
        </authorList>
    </citation>
    <scope>NUCLEOTIDE SEQUENCE [LARGE SCALE GENOMIC DNA]</scope>
    <source>
        <strain evidence="3 4">Pan44</strain>
    </source>
</reference>
<sequence length="387" mass="41379" precursor="true">MDTHPGRVWVHSVRDALLIAAVGLGLSTSTASAAEDAQSSSINALLRRMTDPRFEVRTAAERELSRLDPVQTQVLEEAATKDSEHAARIVSLLERLYVGQSAPGPEETSARPALLSSLDVMLTIRRGGDFGETEVTRAAEKSLSRLAEGDSPAAPIAEAALARHAVLAENRAIATLRRLGAKVVFSDLHDPMHDALGQLAEGADTDAIAGDSSPPALLKVEHVYILRNWTGGKEGLEYLTRLRITGGLQLYLVDGCGIRLEDTLALKAAIPGLAPIERSAATLGVRSSGYQFSENGGCEIASVTEGLAADRAGLRTNFVIKAVNGDPILTFDDGTSKSLVHRLRDCKPGETVILSVQKSSNVEPMDVEVKLSDWSDVPDVQIMNSYR</sequence>
<dbReference type="Gene3D" id="2.30.42.10">
    <property type="match status" value="1"/>
</dbReference>
<evidence type="ECO:0000313" key="4">
    <source>
        <dbReference type="Proteomes" id="UP000315700"/>
    </source>
</evidence>
<accession>A0A517SJL3</accession>
<feature type="domain" description="PDZ" evidence="2">
    <location>
        <begin position="281"/>
        <end position="360"/>
    </location>
</feature>
<dbReference type="KEGG" id="ccos:Pan44_43680"/>
<dbReference type="InterPro" id="IPR036034">
    <property type="entry name" value="PDZ_sf"/>
</dbReference>
<organism evidence="3 4">
    <name type="scientific">Caulifigura coniformis</name>
    <dbReference type="NCBI Taxonomy" id="2527983"/>
    <lineage>
        <taxon>Bacteria</taxon>
        <taxon>Pseudomonadati</taxon>
        <taxon>Planctomycetota</taxon>
        <taxon>Planctomycetia</taxon>
        <taxon>Planctomycetales</taxon>
        <taxon>Planctomycetaceae</taxon>
        <taxon>Caulifigura</taxon>
    </lineage>
</organism>
<dbReference type="AlphaFoldDB" id="A0A517SJL3"/>
<keyword evidence="4" id="KW-1185">Reference proteome</keyword>
<proteinExistence type="predicted"/>
<name>A0A517SJL3_9PLAN</name>
<dbReference type="SMART" id="SM00228">
    <property type="entry name" value="PDZ"/>
    <property type="match status" value="1"/>
</dbReference>
<evidence type="ECO:0000313" key="3">
    <source>
        <dbReference type="EMBL" id="QDT56315.1"/>
    </source>
</evidence>
<dbReference type="Proteomes" id="UP000315700">
    <property type="component" value="Chromosome"/>
</dbReference>
<dbReference type="EMBL" id="CP036271">
    <property type="protein sequence ID" value="QDT56315.1"/>
    <property type="molecule type" value="Genomic_DNA"/>
</dbReference>
<dbReference type="InParanoid" id="A0A517SJL3"/>